<dbReference type="PANTHER" id="PTHR35011">
    <property type="entry name" value="2,3-DIKETO-L-GULONATE TRAP TRANSPORTER SMALL PERMEASE PROTEIN YIAM"/>
    <property type="match status" value="1"/>
</dbReference>
<evidence type="ECO:0000256" key="2">
    <source>
        <dbReference type="ARBA" id="ARBA00022448"/>
    </source>
</evidence>
<feature type="transmembrane region" description="Helical" evidence="9">
    <location>
        <begin position="66"/>
        <end position="84"/>
    </location>
</feature>
<evidence type="ECO:0000256" key="7">
    <source>
        <dbReference type="ARBA" id="ARBA00023136"/>
    </source>
</evidence>
<dbReference type="GO" id="GO:0015740">
    <property type="term" value="P:C4-dicarboxylate transport"/>
    <property type="evidence" value="ECO:0007669"/>
    <property type="project" value="TreeGrafter"/>
</dbReference>
<dbReference type="PANTHER" id="PTHR35011:SF2">
    <property type="entry name" value="2,3-DIKETO-L-GULONATE TRAP TRANSPORTER SMALL PERMEASE PROTEIN YIAM"/>
    <property type="match status" value="1"/>
</dbReference>
<dbReference type="EMBL" id="JAAOYM010000001">
    <property type="protein sequence ID" value="NIJ10167.1"/>
    <property type="molecule type" value="Genomic_DNA"/>
</dbReference>
<evidence type="ECO:0000313" key="11">
    <source>
        <dbReference type="EMBL" id="NIJ10167.1"/>
    </source>
</evidence>
<evidence type="ECO:0000256" key="3">
    <source>
        <dbReference type="ARBA" id="ARBA00022475"/>
    </source>
</evidence>
<dbReference type="RefSeq" id="WP_167166107.1">
    <property type="nucleotide sequence ID" value="NZ_JAAOYM010000001.1"/>
</dbReference>
<comment type="similarity">
    <text evidence="8">Belongs to the TRAP transporter small permease family.</text>
</comment>
<accession>A0A7X5ZNY9</accession>
<name>A0A7X5ZNY9_9PSEU</name>
<keyword evidence="3" id="KW-1003">Cell membrane</keyword>
<feature type="transmembrane region" description="Helical" evidence="9">
    <location>
        <begin position="105"/>
        <end position="126"/>
    </location>
</feature>
<dbReference type="AlphaFoldDB" id="A0A7X5ZNY9"/>
<evidence type="ECO:0000256" key="1">
    <source>
        <dbReference type="ARBA" id="ARBA00004429"/>
    </source>
</evidence>
<organism evidence="11 12">
    <name type="scientific">Saccharomonospora amisosensis</name>
    <dbReference type="NCBI Taxonomy" id="1128677"/>
    <lineage>
        <taxon>Bacteria</taxon>
        <taxon>Bacillati</taxon>
        <taxon>Actinomycetota</taxon>
        <taxon>Actinomycetes</taxon>
        <taxon>Pseudonocardiales</taxon>
        <taxon>Pseudonocardiaceae</taxon>
        <taxon>Saccharomonospora</taxon>
    </lineage>
</organism>
<keyword evidence="6 9" id="KW-1133">Transmembrane helix</keyword>
<reference evidence="11 12" key="1">
    <citation type="submission" date="2020-03" db="EMBL/GenBank/DDBJ databases">
        <title>Sequencing the genomes of 1000 actinobacteria strains.</title>
        <authorList>
            <person name="Klenk H.-P."/>
        </authorList>
    </citation>
    <scope>NUCLEOTIDE SEQUENCE [LARGE SCALE GENOMIC DNA]</scope>
    <source>
        <strain evidence="11 12">DSM 45685</strain>
    </source>
</reference>
<comment type="subcellular location">
    <subcellularLocation>
        <location evidence="1">Cell inner membrane</location>
        <topology evidence="1">Multi-pass membrane protein</topology>
    </subcellularLocation>
</comment>
<feature type="transmembrane region" description="Helical" evidence="9">
    <location>
        <begin position="146"/>
        <end position="168"/>
    </location>
</feature>
<evidence type="ECO:0000259" key="10">
    <source>
        <dbReference type="Pfam" id="PF04290"/>
    </source>
</evidence>
<keyword evidence="12" id="KW-1185">Reference proteome</keyword>
<dbReference type="GO" id="GO:0005886">
    <property type="term" value="C:plasma membrane"/>
    <property type="evidence" value="ECO:0007669"/>
    <property type="project" value="UniProtKB-SubCell"/>
</dbReference>
<comment type="caution">
    <text evidence="11">The sequence shown here is derived from an EMBL/GenBank/DDBJ whole genome shotgun (WGS) entry which is preliminary data.</text>
</comment>
<evidence type="ECO:0000256" key="9">
    <source>
        <dbReference type="SAM" id="Phobius"/>
    </source>
</evidence>
<keyword evidence="7 9" id="KW-0472">Membrane</keyword>
<protein>
    <submittedName>
        <fullName evidence="11">TRAP-type C4-dicarboxylate transport system permease small subunit</fullName>
    </submittedName>
</protein>
<evidence type="ECO:0000256" key="4">
    <source>
        <dbReference type="ARBA" id="ARBA00022519"/>
    </source>
</evidence>
<feature type="transmembrane region" description="Helical" evidence="9">
    <location>
        <begin position="26"/>
        <end position="46"/>
    </location>
</feature>
<feature type="domain" description="Tripartite ATP-independent periplasmic transporters DctQ component" evidence="10">
    <location>
        <begin position="42"/>
        <end position="167"/>
    </location>
</feature>
<gene>
    <name evidence="11" type="ORF">FHU38_000511</name>
</gene>
<dbReference type="Proteomes" id="UP000545493">
    <property type="component" value="Unassembled WGS sequence"/>
</dbReference>
<evidence type="ECO:0000256" key="6">
    <source>
        <dbReference type="ARBA" id="ARBA00022989"/>
    </source>
</evidence>
<dbReference type="Pfam" id="PF04290">
    <property type="entry name" value="DctQ"/>
    <property type="match status" value="1"/>
</dbReference>
<evidence type="ECO:0000256" key="5">
    <source>
        <dbReference type="ARBA" id="ARBA00022692"/>
    </source>
</evidence>
<keyword evidence="4" id="KW-0997">Cell inner membrane</keyword>
<dbReference type="InterPro" id="IPR007387">
    <property type="entry name" value="TRAP_DctQ"/>
</dbReference>
<proteinExistence type="inferred from homology"/>
<dbReference type="InterPro" id="IPR055348">
    <property type="entry name" value="DctQ"/>
</dbReference>
<evidence type="ECO:0000313" key="12">
    <source>
        <dbReference type="Proteomes" id="UP000545493"/>
    </source>
</evidence>
<dbReference type="GO" id="GO:0022857">
    <property type="term" value="F:transmembrane transporter activity"/>
    <property type="evidence" value="ECO:0007669"/>
    <property type="project" value="TreeGrafter"/>
</dbReference>
<keyword evidence="5 9" id="KW-0812">Transmembrane</keyword>
<sequence length="179" mass="19305">MTEPTGSNHEGTAQPPGRGEPAPLRWLSLAEAVVGGLLLTVIFALMLLQAAQRYLPTGGWVWTGELARFSLVWLTFAMSGYLLGRDAHVTLKLIDHMTTGLMRRLVWVFANITVAVVCLNLAYEAFELVASPSRQTSPALGLPVGYFYVIPLVGLLLTTVRSVVAVFAPAPVSKEEPSA</sequence>
<keyword evidence="2" id="KW-0813">Transport</keyword>
<evidence type="ECO:0000256" key="8">
    <source>
        <dbReference type="ARBA" id="ARBA00038436"/>
    </source>
</evidence>